<gene>
    <name evidence="2" type="ordered locus">Os07g0532932</name>
    <name evidence="2" type="ORF">OSNPB_070532932</name>
</gene>
<feature type="region of interest" description="Disordered" evidence="1">
    <location>
        <begin position="224"/>
        <end position="243"/>
    </location>
</feature>
<dbReference type="FunCoup" id="A0A0P0X729">
    <property type="interactions" value="5"/>
</dbReference>
<feature type="compositionally biased region" description="Basic and acidic residues" evidence="1">
    <location>
        <begin position="351"/>
        <end position="361"/>
    </location>
</feature>
<protein>
    <submittedName>
        <fullName evidence="2">Os07g0532932 protein</fullName>
    </submittedName>
</protein>
<feature type="region of interest" description="Disordered" evidence="1">
    <location>
        <begin position="140"/>
        <end position="167"/>
    </location>
</feature>
<dbReference type="InParanoid" id="A0A0P0X729"/>
<feature type="non-terminal residue" evidence="2">
    <location>
        <position position="361"/>
    </location>
</feature>
<reference evidence="3" key="1">
    <citation type="journal article" date="2005" name="Nature">
        <title>The map-based sequence of the rice genome.</title>
        <authorList>
            <consortium name="International rice genome sequencing project (IRGSP)"/>
            <person name="Matsumoto T."/>
            <person name="Wu J."/>
            <person name="Kanamori H."/>
            <person name="Katayose Y."/>
            <person name="Fujisawa M."/>
            <person name="Namiki N."/>
            <person name="Mizuno H."/>
            <person name="Yamamoto K."/>
            <person name="Antonio B.A."/>
            <person name="Baba T."/>
            <person name="Sakata K."/>
            <person name="Nagamura Y."/>
            <person name="Aoki H."/>
            <person name="Arikawa K."/>
            <person name="Arita K."/>
            <person name="Bito T."/>
            <person name="Chiden Y."/>
            <person name="Fujitsuka N."/>
            <person name="Fukunaka R."/>
            <person name="Hamada M."/>
            <person name="Harada C."/>
            <person name="Hayashi A."/>
            <person name="Hijishita S."/>
            <person name="Honda M."/>
            <person name="Hosokawa S."/>
            <person name="Ichikawa Y."/>
            <person name="Idonuma A."/>
            <person name="Iijima M."/>
            <person name="Ikeda M."/>
            <person name="Ikeno M."/>
            <person name="Ito K."/>
            <person name="Ito S."/>
            <person name="Ito T."/>
            <person name="Ito Y."/>
            <person name="Ito Y."/>
            <person name="Iwabuchi A."/>
            <person name="Kamiya K."/>
            <person name="Karasawa W."/>
            <person name="Kurita K."/>
            <person name="Katagiri S."/>
            <person name="Kikuta A."/>
            <person name="Kobayashi H."/>
            <person name="Kobayashi N."/>
            <person name="Machita K."/>
            <person name="Maehara T."/>
            <person name="Masukawa M."/>
            <person name="Mizubayashi T."/>
            <person name="Mukai Y."/>
            <person name="Nagasaki H."/>
            <person name="Nagata Y."/>
            <person name="Naito S."/>
            <person name="Nakashima M."/>
            <person name="Nakama Y."/>
            <person name="Nakamichi Y."/>
            <person name="Nakamura M."/>
            <person name="Meguro A."/>
            <person name="Negishi M."/>
            <person name="Ohta I."/>
            <person name="Ohta T."/>
            <person name="Okamoto M."/>
            <person name="Ono N."/>
            <person name="Saji S."/>
            <person name="Sakaguchi M."/>
            <person name="Sakai K."/>
            <person name="Shibata M."/>
            <person name="Shimokawa T."/>
            <person name="Song J."/>
            <person name="Takazaki Y."/>
            <person name="Terasawa K."/>
            <person name="Tsugane M."/>
            <person name="Tsuji K."/>
            <person name="Ueda S."/>
            <person name="Waki K."/>
            <person name="Yamagata H."/>
            <person name="Yamamoto M."/>
            <person name="Yamamoto S."/>
            <person name="Yamane H."/>
            <person name="Yoshiki S."/>
            <person name="Yoshihara R."/>
            <person name="Yukawa K."/>
            <person name="Zhong H."/>
            <person name="Yano M."/>
            <person name="Yuan Q."/>
            <person name="Ouyang S."/>
            <person name="Liu J."/>
            <person name="Jones K.M."/>
            <person name="Gansberger K."/>
            <person name="Moffat K."/>
            <person name="Hill J."/>
            <person name="Bera J."/>
            <person name="Fadrosh D."/>
            <person name="Jin S."/>
            <person name="Johri S."/>
            <person name="Kim M."/>
            <person name="Overton L."/>
            <person name="Reardon M."/>
            <person name="Tsitrin T."/>
            <person name="Vuong H."/>
            <person name="Weaver B."/>
            <person name="Ciecko A."/>
            <person name="Tallon L."/>
            <person name="Jackson J."/>
            <person name="Pai G."/>
            <person name="Aken S.V."/>
            <person name="Utterback T."/>
            <person name="Reidmuller S."/>
            <person name="Feldblyum T."/>
            <person name="Hsiao J."/>
            <person name="Zismann V."/>
            <person name="Iobst S."/>
            <person name="de Vazeille A.R."/>
            <person name="Buell C.R."/>
            <person name="Ying K."/>
            <person name="Li Y."/>
            <person name="Lu T."/>
            <person name="Huang Y."/>
            <person name="Zhao Q."/>
            <person name="Feng Q."/>
            <person name="Zhang L."/>
            <person name="Zhu J."/>
            <person name="Weng Q."/>
            <person name="Mu J."/>
            <person name="Lu Y."/>
            <person name="Fan D."/>
            <person name="Liu Y."/>
            <person name="Guan J."/>
            <person name="Zhang Y."/>
            <person name="Yu S."/>
            <person name="Liu X."/>
            <person name="Zhang Y."/>
            <person name="Hong G."/>
            <person name="Han B."/>
            <person name="Choisne N."/>
            <person name="Demange N."/>
            <person name="Orjeda G."/>
            <person name="Samain S."/>
            <person name="Cattolico L."/>
            <person name="Pelletier E."/>
            <person name="Couloux A."/>
            <person name="Segurens B."/>
            <person name="Wincker P."/>
            <person name="D'Hont A."/>
            <person name="Scarpelli C."/>
            <person name="Weissenbach J."/>
            <person name="Salanoubat M."/>
            <person name="Quetier F."/>
            <person name="Yu Y."/>
            <person name="Kim H.R."/>
            <person name="Rambo T."/>
            <person name="Currie J."/>
            <person name="Collura K."/>
            <person name="Luo M."/>
            <person name="Yang T."/>
            <person name="Ammiraju J.S.S."/>
            <person name="Engler F."/>
            <person name="Soderlund C."/>
            <person name="Wing R.A."/>
            <person name="Palmer L.E."/>
            <person name="de la Bastide M."/>
            <person name="Spiegel L."/>
            <person name="Nascimento L."/>
            <person name="Zutavern T."/>
            <person name="O'Shaughnessy A."/>
            <person name="Dike S."/>
            <person name="Dedhia N."/>
            <person name="Preston R."/>
            <person name="Balija V."/>
            <person name="McCombie W.R."/>
            <person name="Chow T."/>
            <person name="Chen H."/>
            <person name="Chung M."/>
            <person name="Chen C."/>
            <person name="Shaw J."/>
            <person name="Wu H."/>
            <person name="Hsiao K."/>
            <person name="Chao Y."/>
            <person name="Chu M."/>
            <person name="Cheng C."/>
            <person name="Hour A."/>
            <person name="Lee P."/>
            <person name="Lin S."/>
            <person name="Lin Y."/>
            <person name="Liou J."/>
            <person name="Liu S."/>
            <person name="Hsing Y."/>
            <person name="Raghuvanshi S."/>
            <person name="Mohanty A."/>
            <person name="Bharti A.K."/>
            <person name="Gaur A."/>
            <person name="Gupta V."/>
            <person name="Kumar D."/>
            <person name="Ravi V."/>
            <person name="Vij S."/>
            <person name="Kapur A."/>
            <person name="Khurana P."/>
            <person name="Khurana P."/>
            <person name="Khurana J.P."/>
            <person name="Tyagi A.K."/>
            <person name="Gaikwad K."/>
            <person name="Singh A."/>
            <person name="Dalal V."/>
            <person name="Srivastava S."/>
            <person name="Dixit A."/>
            <person name="Pal A.K."/>
            <person name="Ghazi I.A."/>
            <person name="Yadav M."/>
            <person name="Pandit A."/>
            <person name="Bhargava A."/>
            <person name="Sureshbabu K."/>
            <person name="Batra K."/>
            <person name="Sharma T.R."/>
            <person name="Mohapatra T."/>
            <person name="Singh N.K."/>
            <person name="Messing J."/>
            <person name="Nelson A.B."/>
            <person name="Fuks G."/>
            <person name="Kavchok S."/>
            <person name="Keizer G."/>
            <person name="Linton E."/>
            <person name="Llaca V."/>
            <person name="Song R."/>
            <person name="Tanyolac B."/>
            <person name="Young S."/>
            <person name="Ho-Il K."/>
            <person name="Hahn J.H."/>
            <person name="Sangsakoo G."/>
            <person name="Vanavichit A."/>
            <person name="de Mattos Luiz.A.T."/>
            <person name="Zimmer P.D."/>
            <person name="Malone G."/>
            <person name="Dellagostin O."/>
            <person name="de Oliveira A.C."/>
            <person name="Bevan M."/>
            <person name="Bancroft I."/>
            <person name="Minx P."/>
            <person name="Cordum H."/>
            <person name="Wilson R."/>
            <person name="Cheng Z."/>
            <person name="Jin W."/>
            <person name="Jiang J."/>
            <person name="Leong S.A."/>
            <person name="Iwama H."/>
            <person name="Gojobori T."/>
            <person name="Itoh T."/>
            <person name="Niimura Y."/>
            <person name="Fujii Y."/>
            <person name="Habara T."/>
            <person name="Sakai H."/>
            <person name="Sato Y."/>
            <person name="Wilson G."/>
            <person name="Kumar K."/>
            <person name="McCouch S."/>
            <person name="Juretic N."/>
            <person name="Hoen D."/>
            <person name="Wright S."/>
            <person name="Bruskiewich R."/>
            <person name="Bureau T."/>
            <person name="Miyao A."/>
            <person name="Hirochika H."/>
            <person name="Nishikawa T."/>
            <person name="Kadowaki K."/>
            <person name="Sugiura M."/>
            <person name="Burr B."/>
            <person name="Sasaki T."/>
        </authorList>
    </citation>
    <scope>NUCLEOTIDE SEQUENCE [LARGE SCALE GENOMIC DNA]</scope>
    <source>
        <strain evidence="3">cv. Nipponbare</strain>
    </source>
</reference>
<keyword evidence="3" id="KW-1185">Reference proteome</keyword>
<accession>A0A0P0X729</accession>
<proteinExistence type="predicted"/>
<dbReference type="EMBL" id="AP014963">
    <property type="protein sequence ID" value="BAT01895.1"/>
    <property type="molecule type" value="Genomic_DNA"/>
</dbReference>
<evidence type="ECO:0000313" key="3">
    <source>
        <dbReference type="Proteomes" id="UP000059680"/>
    </source>
</evidence>
<feature type="non-terminal residue" evidence="2">
    <location>
        <position position="1"/>
    </location>
</feature>
<evidence type="ECO:0000256" key="1">
    <source>
        <dbReference type="SAM" id="MobiDB-lite"/>
    </source>
</evidence>
<sequence length="361" mass="38839">SHIGAIRRREREHPAVEVVEHVQVHLHDVANDGDRQFLARREHEQALHRRAALRVHRHHADVAPPPHGVLSSTREPQHQRRHGHAAAAAGGGGVEAQVEAEARAVHRRRQVGRRHLRQERPLHHRVALLDEVRERRAGVHDRAADEAGAGAAREAERGARHREVRRADGDAGEVDVVVRGAWHLGVLEEWRGLDVPAGDLGEGAEQYRAVAGVGVGAEAVREPADADLRDEGQRAAAEPHDARRRVADAVLRAAPERDAGERGSADVERLGGEVAGGEAHAVGVVVDAAGGVAREVGAREELAERAGARELGEGGGARRLERRRRPRGALGARRALRPDEAAAGVGQDGEGDGRRADGQVH</sequence>
<feature type="region of interest" description="Disordered" evidence="1">
    <location>
        <begin position="307"/>
        <end position="361"/>
    </location>
</feature>
<evidence type="ECO:0000313" key="2">
    <source>
        <dbReference type="EMBL" id="BAT01895.1"/>
    </source>
</evidence>
<dbReference type="Gramene" id="Os07t0532932-00">
    <property type="protein sequence ID" value="Os07t0532932-00"/>
    <property type="gene ID" value="Os07g0532932"/>
</dbReference>
<reference evidence="2 3" key="2">
    <citation type="journal article" date="2013" name="Plant Cell Physiol.">
        <title>Rice Annotation Project Database (RAP-DB): an integrative and interactive database for rice genomics.</title>
        <authorList>
            <person name="Sakai H."/>
            <person name="Lee S.S."/>
            <person name="Tanaka T."/>
            <person name="Numa H."/>
            <person name="Kim J."/>
            <person name="Kawahara Y."/>
            <person name="Wakimoto H."/>
            <person name="Yang C.C."/>
            <person name="Iwamoto M."/>
            <person name="Abe T."/>
            <person name="Yamada Y."/>
            <person name="Muto A."/>
            <person name="Inokuchi H."/>
            <person name="Ikemura T."/>
            <person name="Matsumoto T."/>
            <person name="Sasaki T."/>
            <person name="Itoh T."/>
        </authorList>
    </citation>
    <scope>NUCLEOTIDE SEQUENCE [LARGE SCALE GENOMIC DNA]</scope>
    <source>
        <strain evidence="3">cv. Nipponbare</strain>
    </source>
</reference>
<feature type="region of interest" description="Disordered" evidence="1">
    <location>
        <begin position="60"/>
        <end position="93"/>
    </location>
</feature>
<feature type="compositionally biased region" description="Basic and acidic residues" evidence="1">
    <location>
        <begin position="307"/>
        <end position="319"/>
    </location>
</feature>
<dbReference type="Proteomes" id="UP000059680">
    <property type="component" value="Chromosome 7"/>
</dbReference>
<dbReference type="PaxDb" id="39947-A0A0P0X729"/>
<name>A0A0P0X729_ORYSJ</name>
<organism evidence="2 3">
    <name type="scientific">Oryza sativa subsp. japonica</name>
    <name type="common">Rice</name>
    <dbReference type="NCBI Taxonomy" id="39947"/>
    <lineage>
        <taxon>Eukaryota</taxon>
        <taxon>Viridiplantae</taxon>
        <taxon>Streptophyta</taxon>
        <taxon>Embryophyta</taxon>
        <taxon>Tracheophyta</taxon>
        <taxon>Spermatophyta</taxon>
        <taxon>Magnoliopsida</taxon>
        <taxon>Liliopsida</taxon>
        <taxon>Poales</taxon>
        <taxon>Poaceae</taxon>
        <taxon>BOP clade</taxon>
        <taxon>Oryzoideae</taxon>
        <taxon>Oryzeae</taxon>
        <taxon>Oryzinae</taxon>
        <taxon>Oryza</taxon>
        <taxon>Oryza sativa</taxon>
    </lineage>
</organism>
<dbReference type="AlphaFoldDB" id="A0A0P0X729"/>
<reference evidence="2 3" key="3">
    <citation type="journal article" date="2013" name="Rice">
        <title>Improvement of the Oryza sativa Nipponbare reference genome using next generation sequence and optical map data.</title>
        <authorList>
            <person name="Kawahara Y."/>
            <person name="de la Bastide M."/>
            <person name="Hamilton J.P."/>
            <person name="Kanamori H."/>
            <person name="McCombie W.R."/>
            <person name="Ouyang S."/>
            <person name="Schwartz D.C."/>
            <person name="Tanaka T."/>
            <person name="Wu J."/>
            <person name="Zhou S."/>
            <person name="Childs K.L."/>
            <person name="Davidson R.M."/>
            <person name="Lin H."/>
            <person name="Quesada-Ocampo L."/>
            <person name="Vaillancourt B."/>
            <person name="Sakai H."/>
            <person name="Lee S.S."/>
            <person name="Kim J."/>
            <person name="Numa H."/>
            <person name="Itoh T."/>
            <person name="Buell C.R."/>
            <person name="Matsumoto T."/>
        </authorList>
    </citation>
    <scope>NUCLEOTIDE SEQUENCE [LARGE SCALE GENOMIC DNA]</scope>
    <source>
        <strain evidence="3">cv. Nipponbare</strain>
    </source>
</reference>